<dbReference type="OrthoDB" id="9779073at2"/>
<dbReference type="PIRSF" id="PIRSF005647">
    <property type="entry name" value="CooC"/>
    <property type="match status" value="1"/>
</dbReference>
<evidence type="ECO:0000313" key="2">
    <source>
        <dbReference type="EMBL" id="SHL45632.1"/>
    </source>
</evidence>
<dbReference type="PANTHER" id="PTHR43384">
    <property type="entry name" value="SEPTUM SITE-DETERMINING PROTEIN MIND HOMOLOG, CHLOROPLASTIC-RELATED"/>
    <property type="match status" value="1"/>
</dbReference>
<reference evidence="3" key="1">
    <citation type="submission" date="2016-11" db="EMBL/GenBank/DDBJ databases">
        <authorList>
            <person name="Varghese N."/>
            <person name="Submissions S."/>
        </authorList>
    </citation>
    <scope>NUCLEOTIDE SEQUENCE [LARGE SCALE GENOMIC DNA]</scope>
    <source>
        <strain evidence="3">DSM 16219</strain>
    </source>
</reference>
<dbReference type="Gene3D" id="3.40.50.300">
    <property type="entry name" value="P-loop containing nucleotide triphosphate hydrolases"/>
    <property type="match status" value="1"/>
</dbReference>
<dbReference type="SUPFAM" id="SSF52540">
    <property type="entry name" value="P-loop containing nucleoside triphosphate hydrolases"/>
    <property type="match status" value="1"/>
</dbReference>
<dbReference type="InterPro" id="IPR002586">
    <property type="entry name" value="CobQ/CobB/MinD/ParA_Nub-bd_dom"/>
</dbReference>
<dbReference type="STRING" id="1121393.SAMN02745216_05217"/>
<dbReference type="InterPro" id="IPR027417">
    <property type="entry name" value="P-loop_NTPase"/>
</dbReference>
<dbReference type="GO" id="GO:0005829">
    <property type="term" value="C:cytosol"/>
    <property type="evidence" value="ECO:0007669"/>
    <property type="project" value="TreeGrafter"/>
</dbReference>
<dbReference type="GO" id="GO:0016887">
    <property type="term" value="F:ATP hydrolysis activity"/>
    <property type="evidence" value="ECO:0007669"/>
    <property type="project" value="TreeGrafter"/>
</dbReference>
<sequence>MQYSIALAGKGGVGKTTIAGMLVKYMVSKGKKPILAVDADSNANFNEVLGLEVEETLGGAREKMKKGDVPSGMTKDLFIEMKMEEAICESEDYDLIVMGQPEGSGCYCAANSLLTRFLERLAENYKYLVIDNEAGMEHISRLTTKDVDILLIVSDPSRRGLQAAGRINKLAQDLSIGMGKSYLILNQAKGEPSEALLKVIEDEGLELAGTVPEDELVYDFDLNGQPTIELPEESASQKAVFAIFDKIIEP</sequence>
<proteinExistence type="predicted"/>
<dbReference type="GO" id="GO:0009898">
    <property type="term" value="C:cytoplasmic side of plasma membrane"/>
    <property type="evidence" value="ECO:0007669"/>
    <property type="project" value="TreeGrafter"/>
</dbReference>
<dbReference type="InterPro" id="IPR014433">
    <property type="entry name" value="CooC"/>
</dbReference>
<name>A0A1M7AS68_9BACT</name>
<gene>
    <name evidence="2" type="ORF">SAMN02745216_05217</name>
</gene>
<dbReference type="GO" id="GO:0005524">
    <property type="term" value="F:ATP binding"/>
    <property type="evidence" value="ECO:0007669"/>
    <property type="project" value="TreeGrafter"/>
</dbReference>
<dbReference type="AlphaFoldDB" id="A0A1M7AS68"/>
<dbReference type="PANTHER" id="PTHR43384:SF7">
    <property type="entry name" value="CARBON-MONOXIDE DEHYDROGENASE ACCESSORY PROTEIN"/>
    <property type="match status" value="1"/>
</dbReference>
<evidence type="ECO:0000259" key="1">
    <source>
        <dbReference type="Pfam" id="PF01656"/>
    </source>
</evidence>
<dbReference type="RefSeq" id="WP_073479166.1">
    <property type="nucleotide sequence ID" value="NZ_FQZU01000073.1"/>
</dbReference>
<protein>
    <submittedName>
        <fullName evidence="2">CO dehydrogenase maturation factor</fullName>
    </submittedName>
</protein>
<dbReference type="Proteomes" id="UP000183994">
    <property type="component" value="Unassembled WGS sequence"/>
</dbReference>
<dbReference type="EMBL" id="FQZU01000073">
    <property type="protein sequence ID" value="SHL45632.1"/>
    <property type="molecule type" value="Genomic_DNA"/>
</dbReference>
<dbReference type="GO" id="GO:0051782">
    <property type="term" value="P:negative regulation of cell division"/>
    <property type="evidence" value="ECO:0007669"/>
    <property type="project" value="TreeGrafter"/>
</dbReference>
<feature type="domain" description="CobQ/CobB/MinD/ParA nucleotide binding" evidence="1">
    <location>
        <begin position="6"/>
        <end position="226"/>
    </location>
</feature>
<accession>A0A1M7AS68</accession>
<keyword evidence="3" id="KW-1185">Reference proteome</keyword>
<evidence type="ECO:0000313" key="3">
    <source>
        <dbReference type="Proteomes" id="UP000183994"/>
    </source>
</evidence>
<dbReference type="InterPro" id="IPR050625">
    <property type="entry name" value="ParA/MinD_ATPase"/>
</dbReference>
<organism evidence="2 3">
    <name type="scientific">Desulfatibacillum alkenivorans DSM 16219</name>
    <dbReference type="NCBI Taxonomy" id="1121393"/>
    <lineage>
        <taxon>Bacteria</taxon>
        <taxon>Pseudomonadati</taxon>
        <taxon>Thermodesulfobacteriota</taxon>
        <taxon>Desulfobacteria</taxon>
        <taxon>Desulfobacterales</taxon>
        <taxon>Desulfatibacillaceae</taxon>
        <taxon>Desulfatibacillum</taxon>
    </lineage>
</organism>
<dbReference type="Pfam" id="PF01656">
    <property type="entry name" value="CbiA"/>
    <property type="match status" value="1"/>
</dbReference>